<evidence type="ECO:0000259" key="3">
    <source>
        <dbReference type="Pfam" id="PF07486"/>
    </source>
</evidence>
<dbReference type="RefSeq" id="WP_260171135.1">
    <property type="nucleotide sequence ID" value="NZ_JACHOQ010000001.1"/>
</dbReference>
<organism evidence="4 5">
    <name type="scientific">Brevundimonas aurantiaca</name>
    <dbReference type="NCBI Taxonomy" id="74316"/>
    <lineage>
        <taxon>Bacteria</taxon>
        <taxon>Pseudomonadati</taxon>
        <taxon>Pseudomonadota</taxon>
        <taxon>Alphaproteobacteria</taxon>
        <taxon>Caulobacterales</taxon>
        <taxon>Caulobacteraceae</taxon>
        <taxon>Brevundimonas</taxon>
    </lineage>
</organism>
<evidence type="ECO:0000256" key="2">
    <source>
        <dbReference type="SAM" id="Phobius"/>
    </source>
</evidence>
<gene>
    <name evidence="4" type="ORF">GGQ93_000515</name>
</gene>
<proteinExistence type="predicted"/>
<name>A0A7W9F9B4_9CAUL</name>
<reference evidence="4 5" key="1">
    <citation type="submission" date="2020-08" db="EMBL/GenBank/DDBJ databases">
        <title>Genomic Encyclopedia of Type Strains, Phase IV (KMG-IV): sequencing the most valuable type-strain genomes for metagenomic binning, comparative biology and taxonomic classification.</title>
        <authorList>
            <person name="Goeker M."/>
        </authorList>
    </citation>
    <scope>NUCLEOTIDE SEQUENCE [LARGE SCALE GENOMIC DNA]</scope>
    <source>
        <strain evidence="4 5">DSM 4731</strain>
    </source>
</reference>
<dbReference type="InterPro" id="IPR042047">
    <property type="entry name" value="SleB_dom1"/>
</dbReference>
<comment type="caution">
    <text evidence="4">The sequence shown here is derived from an EMBL/GenBank/DDBJ whole genome shotgun (WGS) entry which is preliminary data.</text>
</comment>
<feature type="domain" description="Cell wall hydrolase SleB" evidence="3">
    <location>
        <begin position="161"/>
        <end position="270"/>
    </location>
</feature>
<protein>
    <submittedName>
        <fullName evidence="4">Spore germination cell wall hydrolase CwlJ-like protein</fullName>
    </submittedName>
</protein>
<keyword evidence="4" id="KW-0378">Hydrolase</keyword>
<keyword evidence="2" id="KW-1133">Transmembrane helix</keyword>
<evidence type="ECO:0000313" key="4">
    <source>
        <dbReference type="EMBL" id="MBB5738824.1"/>
    </source>
</evidence>
<sequence>MSHSSQTRGPARTDHVAKIKPVTAAAAFGCLVGLAIGGAYLGGTMARNATLRAQAERIQGATAAGFTEEALSAAAGGLDASALSIARRHDPYTSAGAAERDRQAELLAARLDQLDANRDPKLRHANLSSPVGAKPFRLDHALDASRDLDCLTQVVYYEARGEGRDGMRAVAQVVLNRVRHPAFPKSICAVVYQGAARRTGCQFSFTCNGVMRGRINQAAWNRARGIASSALSGSVYAGVGNATHFHTTGVSPDWRNTLIRVNQVGSHLFYRFGGRAGSGGAFTYAARPSQADDQPRLIQAGLNPVEAARQAGQAVAYSLILAQEGGAEPQAAPTTNARPAAKPAEAAVATQTSGQASTPPAARPTAASAPRGAAPRAEARTETADASNPV</sequence>
<keyword evidence="2" id="KW-0472">Membrane</keyword>
<feature type="compositionally biased region" description="Low complexity" evidence="1">
    <location>
        <begin position="356"/>
        <end position="376"/>
    </location>
</feature>
<feature type="transmembrane region" description="Helical" evidence="2">
    <location>
        <begin position="21"/>
        <end position="42"/>
    </location>
</feature>
<dbReference type="Proteomes" id="UP000527324">
    <property type="component" value="Unassembled WGS sequence"/>
</dbReference>
<dbReference type="AlphaFoldDB" id="A0A7W9F9B4"/>
<feature type="compositionally biased region" description="Low complexity" evidence="1">
    <location>
        <begin position="337"/>
        <end position="349"/>
    </location>
</feature>
<keyword evidence="5" id="KW-1185">Reference proteome</keyword>
<dbReference type="Pfam" id="PF07486">
    <property type="entry name" value="Hydrolase_2"/>
    <property type="match status" value="1"/>
</dbReference>
<evidence type="ECO:0000313" key="5">
    <source>
        <dbReference type="Proteomes" id="UP000527324"/>
    </source>
</evidence>
<accession>A0A7W9F9B4</accession>
<dbReference type="Gene3D" id="1.10.10.2520">
    <property type="entry name" value="Cell wall hydrolase SleB, domain 1"/>
    <property type="match status" value="1"/>
</dbReference>
<dbReference type="GO" id="GO:0016787">
    <property type="term" value="F:hydrolase activity"/>
    <property type="evidence" value="ECO:0007669"/>
    <property type="project" value="UniProtKB-KW"/>
</dbReference>
<feature type="region of interest" description="Disordered" evidence="1">
    <location>
        <begin position="328"/>
        <end position="390"/>
    </location>
</feature>
<keyword evidence="2" id="KW-0812">Transmembrane</keyword>
<dbReference type="InterPro" id="IPR011105">
    <property type="entry name" value="Cell_wall_hydrolase_SleB"/>
</dbReference>
<evidence type="ECO:0000256" key="1">
    <source>
        <dbReference type="SAM" id="MobiDB-lite"/>
    </source>
</evidence>
<dbReference type="EMBL" id="JACHOQ010000001">
    <property type="protein sequence ID" value="MBB5738824.1"/>
    <property type="molecule type" value="Genomic_DNA"/>
</dbReference>